<dbReference type="EMBL" id="VKAD01000001">
    <property type="protein sequence ID" value="TXR53562.1"/>
    <property type="molecule type" value="Genomic_DNA"/>
</dbReference>
<evidence type="ECO:0000313" key="5">
    <source>
        <dbReference type="Proteomes" id="UP000321764"/>
    </source>
</evidence>
<comment type="caution">
    <text evidence="4">The sequence shown here is derived from an EMBL/GenBank/DDBJ whole genome shotgun (WGS) entry which is preliminary data.</text>
</comment>
<dbReference type="InterPro" id="IPR011059">
    <property type="entry name" value="Metal-dep_hydrolase_composite"/>
</dbReference>
<dbReference type="PANTHER" id="PTHR32027:SF0">
    <property type="entry name" value="CYTOSINE DEAMINASE"/>
    <property type="match status" value="1"/>
</dbReference>
<keyword evidence="5" id="KW-1185">Reference proteome</keyword>
<dbReference type="FunFam" id="3.20.20.140:FF:000019">
    <property type="entry name" value="Cytosine deaminase"/>
    <property type="match status" value="1"/>
</dbReference>
<dbReference type="AlphaFoldDB" id="A0A5C8Z6L1"/>
<dbReference type="InterPro" id="IPR032466">
    <property type="entry name" value="Metal_Hydrolase"/>
</dbReference>
<reference evidence="4 5" key="1">
    <citation type="submission" date="2019-07" db="EMBL/GenBank/DDBJ databases">
        <title>Reinekea sp. strain SSH23 genome sequencing and assembly.</title>
        <authorList>
            <person name="Kim I."/>
        </authorList>
    </citation>
    <scope>NUCLEOTIDE SEQUENCE [LARGE SCALE GENOMIC DNA]</scope>
    <source>
        <strain evidence="4 5">SSH23</strain>
    </source>
</reference>
<organism evidence="4 5">
    <name type="scientific">Reinekea thalattae</name>
    <dbReference type="NCBI Taxonomy" id="2593301"/>
    <lineage>
        <taxon>Bacteria</taxon>
        <taxon>Pseudomonadati</taxon>
        <taxon>Pseudomonadota</taxon>
        <taxon>Gammaproteobacteria</taxon>
        <taxon>Oceanospirillales</taxon>
        <taxon>Saccharospirillaceae</taxon>
        <taxon>Reinekea</taxon>
    </lineage>
</organism>
<name>A0A5C8Z6L1_9GAMM</name>
<protein>
    <submittedName>
        <fullName evidence="4">Cytosine deaminase</fullName>
    </submittedName>
</protein>
<dbReference type="Gene3D" id="3.20.20.140">
    <property type="entry name" value="Metal-dependent hydrolases"/>
    <property type="match status" value="1"/>
</dbReference>
<accession>A0A5C8Z6L1</accession>
<evidence type="ECO:0000313" key="4">
    <source>
        <dbReference type="EMBL" id="TXR53562.1"/>
    </source>
</evidence>
<evidence type="ECO:0000256" key="1">
    <source>
        <dbReference type="ARBA" id="ARBA00022723"/>
    </source>
</evidence>
<dbReference type="Gene3D" id="2.30.40.10">
    <property type="entry name" value="Urease, subunit C, domain 1"/>
    <property type="match status" value="1"/>
</dbReference>
<feature type="domain" description="Amidohydrolase 3" evidence="3">
    <location>
        <begin position="40"/>
        <end position="383"/>
    </location>
</feature>
<dbReference type="Pfam" id="PF07969">
    <property type="entry name" value="Amidohydro_3"/>
    <property type="match status" value="1"/>
</dbReference>
<keyword evidence="2" id="KW-0378">Hydrolase</keyword>
<dbReference type="GO" id="GO:0004131">
    <property type="term" value="F:cytosine deaminase activity"/>
    <property type="evidence" value="ECO:0007669"/>
    <property type="project" value="TreeGrafter"/>
</dbReference>
<dbReference type="CDD" id="cd01293">
    <property type="entry name" value="Bact_CD"/>
    <property type="match status" value="1"/>
</dbReference>
<dbReference type="GO" id="GO:0046872">
    <property type="term" value="F:metal ion binding"/>
    <property type="evidence" value="ECO:0007669"/>
    <property type="project" value="UniProtKB-KW"/>
</dbReference>
<keyword evidence="1" id="KW-0479">Metal-binding</keyword>
<dbReference type="SUPFAM" id="SSF51556">
    <property type="entry name" value="Metallo-dependent hydrolases"/>
    <property type="match status" value="1"/>
</dbReference>
<dbReference type="Proteomes" id="UP000321764">
    <property type="component" value="Unassembled WGS sequence"/>
</dbReference>
<dbReference type="PANTHER" id="PTHR32027">
    <property type="entry name" value="CYTOSINE DEAMINASE"/>
    <property type="match status" value="1"/>
</dbReference>
<dbReference type="InterPro" id="IPR052349">
    <property type="entry name" value="Metallo-hydrolase_Enzymes"/>
</dbReference>
<evidence type="ECO:0000259" key="3">
    <source>
        <dbReference type="Pfam" id="PF07969"/>
    </source>
</evidence>
<sequence>MKIINARLRGLDHLYSVECEQGVFSRIEQQSAPLNAKDSEIDAQQNLLCEPFVEPHIHLDAALTAGQPSWNMSGTLFEGIEQWAKRKALLSESDVQERVLKTVELLLANGVQHIRTHVDVTDPDLVALKAINALRPQLEPYIDLQIVAFPQEGILSFPNGKALMEKSLEYGVDVIGGIPHFEFTREYGVESMRWVVDLAKRHNKLVDVHCDEIDDDNSRFLEVLATAALEQGIGEKVTASHTTAMHSYNNAYCAKLFRLLKMSKINFVSCPTESIHLQGRYDTYPKRRGITRVKELRAAGINVCFAEDSIQDPWYTLGNGKLLRVLDSGLHSCQMMGYKDFETALDLITINGAKALNITDRYGIEEGKPANFIILQGANDFEVVKGQGDVLWSVRQGNVLVERQPSSLKQAVTF</sequence>
<evidence type="ECO:0000256" key="2">
    <source>
        <dbReference type="ARBA" id="ARBA00022801"/>
    </source>
</evidence>
<dbReference type="OrthoDB" id="9815027at2"/>
<dbReference type="NCBIfam" id="NF006685">
    <property type="entry name" value="PRK09230.1"/>
    <property type="match status" value="1"/>
</dbReference>
<dbReference type="GO" id="GO:0035888">
    <property type="term" value="F:isoguanine deaminase activity"/>
    <property type="evidence" value="ECO:0007669"/>
    <property type="project" value="TreeGrafter"/>
</dbReference>
<dbReference type="GO" id="GO:0006209">
    <property type="term" value="P:cytosine catabolic process"/>
    <property type="evidence" value="ECO:0007669"/>
    <property type="project" value="TreeGrafter"/>
</dbReference>
<dbReference type="InterPro" id="IPR013108">
    <property type="entry name" value="Amidohydro_3"/>
</dbReference>
<gene>
    <name evidence="4" type="primary">codA</name>
    <name evidence="4" type="ORF">FME95_03060</name>
</gene>
<dbReference type="RefSeq" id="WP_147712962.1">
    <property type="nucleotide sequence ID" value="NZ_VKAD01000001.1"/>
</dbReference>
<proteinExistence type="predicted"/>